<keyword evidence="2" id="KW-1003">Cell membrane</keyword>
<accession>A0A0D0SG29</accession>
<keyword evidence="5 6" id="KW-0472">Membrane</keyword>
<dbReference type="Pfam" id="PF12698">
    <property type="entry name" value="ABC2_membrane_3"/>
    <property type="match status" value="1"/>
</dbReference>
<evidence type="ECO:0000256" key="1">
    <source>
        <dbReference type="ARBA" id="ARBA00004651"/>
    </source>
</evidence>
<keyword evidence="3 6" id="KW-0812">Transmembrane</keyword>
<feature type="transmembrane region" description="Helical" evidence="6">
    <location>
        <begin position="363"/>
        <end position="387"/>
    </location>
</feature>
<dbReference type="RefSeq" id="WP_042739337.1">
    <property type="nucleotide sequence ID" value="NZ_BKAX01000004.1"/>
</dbReference>
<feature type="transmembrane region" description="Helical" evidence="6">
    <location>
        <begin position="183"/>
        <end position="208"/>
    </location>
</feature>
<feature type="transmembrane region" description="Helical" evidence="6">
    <location>
        <begin position="278"/>
        <end position="301"/>
    </location>
</feature>
<evidence type="ECO:0000256" key="5">
    <source>
        <dbReference type="ARBA" id="ARBA00023136"/>
    </source>
</evidence>
<proteinExistence type="predicted"/>
<dbReference type="Proteomes" id="UP000321057">
    <property type="component" value="Unassembled WGS sequence"/>
</dbReference>
<dbReference type="InterPro" id="IPR013525">
    <property type="entry name" value="ABC2_TM"/>
</dbReference>
<dbReference type="GO" id="GO:0005886">
    <property type="term" value="C:plasma membrane"/>
    <property type="evidence" value="ECO:0007669"/>
    <property type="project" value="UniProtKB-SubCell"/>
</dbReference>
<dbReference type="PANTHER" id="PTHR30294">
    <property type="entry name" value="MEMBRANE COMPONENT OF ABC TRANSPORTER YHHJ-RELATED"/>
    <property type="match status" value="1"/>
</dbReference>
<evidence type="ECO:0000256" key="6">
    <source>
        <dbReference type="SAM" id="Phobius"/>
    </source>
</evidence>
<dbReference type="EMBL" id="BKAX01000004">
    <property type="protein sequence ID" value="GEQ05765.1"/>
    <property type="molecule type" value="Genomic_DNA"/>
</dbReference>
<comment type="subcellular location">
    <subcellularLocation>
        <location evidence="1">Cell membrane</location>
        <topology evidence="1">Multi-pass membrane protein</topology>
    </subcellularLocation>
</comment>
<evidence type="ECO:0000256" key="2">
    <source>
        <dbReference type="ARBA" id="ARBA00022475"/>
    </source>
</evidence>
<feature type="domain" description="ABC-2 type transporter transmembrane" evidence="7">
    <location>
        <begin position="19"/>
        <end position="387"/>
    </location>
</feature>
<dbReference type="Proteomes" id="UP000255277">
    <property type="component" value="Unassembled WGS sequence"/>
</dbReference>
<name>A0A0D0SG29_STAGA</name>
<dbReference type="AlphaFoldDB" id="A0A0D0SG29"/>
<sequence>MDKFWSTIKITYKNKVTTKSFQIFTIIVIVLILAAANINKIIDLFDHGSDKVGIVTDNKQIYKLIDQQSKQLDDDAQYVKVTEQTAKSEIKKDKLDKAYVITISDDQKIKGKIMSKDSVSTDDKQQLSAVLFTIQTQLTAANLNLSANELKQLQAQSKVTSEVVDNTNAQSDLTEAQKGFNMIIVYAGVMLMFFIVINYAGQVAMEIATEKTSRVIEMIITSVSPVTHILAKIFGVIAVALTQIAIFFIVGLISFFVFDIRKMLKGFKIEPNDLTAQLITVGIISLLLGILSYIILAAILGSITARIEDINQALMPMTLLSMIGFYIALFSVMNPDTLLVKIASFIPLISPFVMFVRAATPEVALWEIIVSIILSVVTIIILLWIAVRSYKDTILSFDKGFIQAFKRIANKR</sequence>
<evidence type="ECO:0000256" key="3">
    <source>
        <dbReference type="ARBA" id="ARBA00022692"/>
    </source>
</evidence>
<evidence type="ECO:0000256" key="4">
    <source>
        <dbReference type="ARBA" id="ARBA00022989"/>
    </source>
</evidence>
<dbReference type="STRING" id="1293.SH09_09075"/>
<evidence type="ECO:0000313" key="8">
    <source>
        <dbReference type="EMBL" id="GEQ05765.1"/>
    </source>
</evidence>
<evidence type="ECO:0000259" key="7">
    <source>
        <dbReference type="Pfam" id="PF12698"/>
    </source>
</evidence>
<reference evidence="9 10" key="1">
    <citation type="submission" date="2018-06" db="EMBL/GenBank/DDBJ databases">
        <authorList>
            <consortium name="Pathogen Informatics"/>
            <person name="Doyle S."/>
        </authorList>
    </citation>
    <scope>NUCLEOTIDE SEQUENCE [LARGE SCALE GENOMIC DNA]</scope>
    <source>
        <strain evidence="9 10">NCTC12195</strain>
    </source>
</reference>
<reference evidence="8 11" key="2">
    <citation type="submission" date="2019-07" db="EMBL/GenBank/DDBJ databases">
        <title>Whole genome shotgun sequence of Staphylococcus gallinarum NBRC 109767.</title>
        <authorList>
            <person name="Hosoyama A."/>
            <person name="Uohara A."/>
            <person name="Ohji S."/>
            <person name="Ichikawa N."/>
        </authorList>
    </citation>
    <scope>NUCLEOTIDE SEQUENCE [LARGE SCALE GENOMIC DNA]</scope>
    <source>
        <strain evidence="8 11">NBRC 109767</strain>
    </source>
</reference>
<dbReference type="EMBL" id="UHDK01000001">
    <property type="protein sequence ID" value="SUM34606.1"/>
    <property type="molecule type" value="Genomic_DNA"/>
</dbReference>
<dbReference type="PANTHER" id="PTHR30294:SF29">
    <property type="entry name" value="MULTIDRUG ABC TRANSPORTER PERMEASE YBHS-RELATED"/>
    <property type="match status" value="1"/>
</dbReference>
<protein>
    <submittedName>
        <fullName evidence="9">Sodium ABC transporter permease</fullName>
    </submittedName>
</protein>
<evidence type="ECO:0000313" key="10">
    <source>
        <dbReference type="Proteomes" id="UP000255277"/>
    </source>
</evidence>
<feature type="transmembrane region" description="Helical" evidence="6">
    <location>
        <begin position="229"/>
        <end position="258"/>
    </location>
</feature>
<keyword evidence="11" id="KW-1185">Reference proteome</keyword>
<dbReference type="InterPro" id="IPR051449">
    <property type="entry name" value="ABC-2_transporter_component"/>
</dbReference>
<dbReference type="OrthoDB" id="9768837at2"/>
<evidence type="ECO:0000313" key="9">
    <source>
        <dbReference type="EMBL" id="SUM34606.1"/>
    </source>
</evidence>
<keyword evidence="4 6" id="KW-1133">Transmembrane helix</keyword>
<dbReference type="GO" id="GO:0140359">
    <property type="term" value="F:ABC-type transporter activity"/>
    <property type="evidence" value="ECO:0007669"/>
    <property type="project" value="InterPro"/>
</dbReference>
<evidence type="ECO:0000313" key="11">
    <source>
        <dbReference type="Proteomes" id="UP000321057"/>
    </source>
</evidence>
<feature type="transmembrane region" description="Helical" evidence="6">
    <location>
        <begin position="338"/>
        <end position="356"/>
    </location>
</feature>
<feature type="transmembrane region" description="Helical" evidence="6">
    <location>
        <begin position="313"/>
        <end position="332"/>
    </location>
</feature>
<gene>
    <name evidence="9" type="primary">yhaP</name>
    <name evidence="9" type="ORF">NCTC12195_04133</name>
    <name evidence="8" type="ORF">SGA02_15930</name>
</gene>
<feature type="transmembrane region" description="Helical" evidence="6">
    <location>
        <begin position="21"/>
        <end position="42"/>
    </location>
</feature>
<organism evidence="9 10">
    <name type="scientific">Staphylococcus gallinarum</name>
    <dbReference type="NCBI Taxonomy" id="1293"/>
    <lineage>
        <taxon>Bacteria</taxon>
        <taxon>Bacillati</taxon>
        <taxon>Bacillota</taxon>
        <taxon>Bacilli</taxon>
        <taxon>Bacillales</taxon>
        <taxon>Staphylococcaceae</taxon>
        <taxon>Staphylococcus</taxon>
    </lineage>
</organism>